<dbReference type="Proteomes" id="UP000094426">
    <property type="component" value="Unassembled WGS sequence"/>
</dbReference>
<protein>
    <recommendedName>
        <fullName evidence="6">GtrA/DPMS transmembrane domain-containing protein</fullName>
    </recommendedName>
</protein>
<dbReference type="InterPro" id="IPR007267">
    <property type="entry name" value="GtrA_DPMS_TM"/>
</dbReference>
<organism evidence="7 8">
    <name type="scientific">Leifsonia xyli subsp. xyli</name>
    <dbReference type="NCBI Taxonomy" id="59736"/>
    <lineage>
        <taxon>Bacteria</taxon>
        <taxon>Bacillati</taxon>
        <taxon>Actinomycetota</taxon>
        <taxon>Actinomycetes</taxon>
        <taxon>Micrococcales</taxon>
        <taxon>Microbacteriaceae</taxon>
        <taxon>Leifsonia</taxon>
    </lineage>
</organism>
<name>A0A1E2SJF7_LEIXY</name>
<dbReference type="GO" id="GO:0000271">
    <property type="term" value="P:polysaccharide biosynthetic process"/>
    <property type="evidence" value="ECO:0007669"/>
    <property type="project" value="InterPro"/>
</dbReference>
<evidence type="ECO:0000256" key="1">
    <source>
        <dbReference type="ARBA" id="ARBA00004141"/>
    </source>
</evidence>
<accession>A0A1E2SJF7</accession>
<comment type="caution">
    <text evidence="7">The sequence shown here is derived from an EMBL/GenBank/DDBJ whole genome shotgun (WGS) entry which is preliminary data.</text>
</comment>
<proteinExistence type="predicted"/>
<dbReference type="AlphaFoldDB" id="A0A1E2SJF7"/>
<evidence type="ECO:0000256" key="5">
    <source>
        <dbReference type="SAM" id="Phobius"/>
    </source>
</evidence>
<feature type="transmembrane region" description="Helical" evidence="5">
    <location>
        <begin position="107"/>
        <end position="129"/>
    </location>
</feature>
<evidence type="ECO:0000313" key="8">
    <source>
        <dbReference type="Proteomes" id="UP000094426"/>
    </source>
</evidence>
<gene>
    <name evidence="7" type="ORF">ATY41_11990</name>
</gene>
<evidence type="ECO:0000313" key="7">
    <source>
        <dbReference type="EMBL" id="ODA89877.1"/>
    </source>
</evidence>
<dbReference type="GO" id="GO:0016020">
    <property type="term" value="C:membrane"/>
    <property type="evidence" value="ECO:0007669"/>
    <property type="project" value="UniProtKB-SubCell"/>
</dbReference>
<keyword evidence="3 5" id="KW-1133">Transmembrane helix</keyword>
<evidence type="ECO:0000256" key="3">
    <source>
        <dbReference type="ARBA" id="ARBA00022989"/>
    </source>
</evidence>
<sequence length="144" mass="15037">MSHSPSTASRLLLRQLVRFLSTTVAGVTVDVGGYAALTAAGVAAGPANLVSASSSVFVVYLLSRGMVFPGRHTVAGLIAFFGWYGFSIALFSLLLQGGVDAFALAPLAAKLISLPFSFAVNFFAVRAIFAVVDRLATRKEPTIP</sequence>
<keyword evidence="2 5" id="KW-0812">Transmembrane</keyword>
<evidence type="ECO:0000259" key="6">
    <source>
        <dbReference type="Pfam" id="PF04138"/>
    </source>
</evidence>
<evidence type="ECO:0000256" key="4">
    <source>
        <dbReference type="ARBA" id="ARBA00023136"/>
    </source>
</evidence>
<evidence type="ECO:0000256" key="2">
    <source>
        <dbReference type="ARBA" id="ARBA00022692"/>
    </source>
</evidence>
<feature type="domain" description="GtrA/DPMS transmembrane" evidence="6">
    <location>
        <begin position="18"/>
        <end position="126"/>
    </location>
</feature>
<keyword evidence="4 5" id="KW-0472">Membrane</keyword>
<dbReference type="RefSeq" id="WP_041766926.1">
    <property type="nucleotide sequence ID" value="NZ_LNZG01000028.1"/>
</dbReference>
<dbReference type="EMBL" id="LNZG01000028">
    <property type="protein sequence ID" value="ODA89877.1"/>
    <property type="molecule type" value="Genomic_DNA"/>
</dbReference>
<reference evidence="7 8" key="1">
    <citation type="submission" date="2015-11" db="EMBL/GenBank/DDBJ databases">
        <authorList>
            <person name="Zhang Y."/>
            <person name="Guo Z."/>
        </authorList>
    </citation>
    <scope>NUCLEOTIDE SEQUENCE [LARGE SCALE GENOMIC DNA]</scope>
    <source>
        <strain evidence="8">gdw1</strain>
    </source>
</reference>
<feature type="transmembrane region" description="Helical" evidence="5">
    <location>
        <begin position="43"/>
        <end position="62"/>
    </location>
</feature>
<dbReference type="OrthoDB" id="5191773at2"/>
<comment type="subcellular location">
    <subcellularLocation>
        <location evidence="1">Membrane</location>
        <topology evidence="1">Multi-pass membrane protein</topology>
    </subcellularLocation>
</comment>
<dbReference type="Pfam" id="PF04138">
    <property type="entry name" value="GtrA_DPMS_TM"/>
    <property type="match status" value="1"/>
</dbReference>
<feature type="transmembrane region" description="Helical" evidence="5">
    <location>
        <begin position="74"/>
        <end position="95"/>
    </location>
</feature>